<evidence type="ECO:0008006" key="3">
    <source>
        <dbReference type="Google" id="ProtNLM"/>
    </source>
</evidence>
<evidence type="ECO:0000313" key="1">
    <source>
        <dbReference type="EMBL" id="CAI9612405.1"/>
    </source>
</evidence>
<dbReference type="EMBL" id="CATNWA010019300">
    <property type="protein sequence ID" value="CAI9612405.1"/>
    <property type="molecule type" value="Genomic_DNA"/>
</dbReference>
<proteinExistence type="predicted"/>
<keyword evidence="2" id="KW-1185">Reference proteome</keyword>
<gene>
    <name evidence="1" type="ORF">SPARVUS_LOCUS14706707</name>
</gene>
<feature type="non-terminal residue" evidence="1">
    <location>
        <position position="1"/>
    </location>
</feature>
<dbReference type="Proteomes" id="UP001162483">
    <property type="component" value="Unassembled WGS sequence"/>
</dbReference>
<sequence>CRKLAFSSRFYQRFKCKAANRVYKRLYLKNFFELFQFPMLSRAFFHHEKCMQSVFKVLKWTKH</sequence>
<protein>
    <recommendedName>
        <fullName evidence="3">Maturase K</fullName>
    </recommendedName>
</protein>
<accession>A0ABN9GWB9</accession>
<organism evidence="1 2">
    <name type="scientific">Staurois parvus</name>
    <dbReference type="NCBI Taxonomy" id="386267"/>
    <lineage>
        <taxon>Eukaryota</taxon>
        <taxon>Metazoa</taxon>
        <taxon>Chordata</taxon>
        <taxon>Craniata</taxon>
        <taxon>Vertebrata</taxon>
        <taxon>Euteleostomi</taxon>
        <taxon>Amphibia</taxon>
        <taxon>Batrachia</taxon>
        <taxon>Anura</taxon>
        <taxon>Neobatrachia</taxon>
        <taxon>Ranoidea</taxon>
        <taxon>Ranidae</taxon>
        <taxon>Staurois</taxon>
    </lineage>
</organism>
<evidence type="ECO:0000313" key="2">
    <source>
        <dbReference type="Proteomes" id="UP001162483"/>
    </source>
</evidence>
<name>A0ABN9GWB9_9NEOB</name>
<comment type="caution">
    <text evidence="1">The sequence shown here is derived from an EMBL/GenBank/DDBJ whole genome shotgun (WGS) entry which is preliminary data.</text>
</comment>
<reference evidence="1" key="1">
    <citation type="submission" date="2023-05" db="EMBL/GenBank/DDBJ databases">
        <authorList>
            <person name="Stuckert A."/>
        </authorList>
    </citation>
    <scope>NUCLEOTIDE SEQUENCE</scope>
</reference>